<reference evidence="2 4" key="1">
    <citation type="submission" date="2017-02" db="EMBL/GenBank/DDBJ databases">
        <authorList>
            <person name="Varghese N."/>
            <person name="Submissions S."/>
        </authorList>
    </citation>
    <scope>NUCLEOTIDE SEQUENCE [LARGE SCALE GENOMIC DNA]</scope>
    <source>
        <strain evidence="2 4">DSM 16775</strain>
    </source>
</reference>
<dbReference type="EMBL" id="FUZE01000001">
    <property type="protein sequence ID" value="SKB39374.1"/>
    <property type="molecule type" value="Genomic_DNA"/>
</dbReference>
<keyword evidence="1" id="KW-0812">Transmembrane</keyword>
<accession>A0AAX2II06</accession>
<evidence type="ECO:0000313" key="4">
    <source>
        <dbReference type="Proteomes" id="UP000190669"/>
    </source>
</evidence>
<name>A0AAX2II06_9FLAO</name>
<dbReference type="RefSeq" id="WP_079463625.1">
    <property type="nucleotide sequence ID" value="NZ_CP033934.1"/>
</dbReference>
<evidence type="ECO:0000256" key="1">
    <source>
        <dbReference type="SAM" id="Phobius"/>
    </source>
</evidence>
<organism evidence="3 5">
    <name type="scientific">Chryseobacterium balustinum</name>
    <dbReference type="NCBI Taxonomy" id="246"/>
    <lineage>
        <taxon>Bacteria</taxon>
        <taxon>Pseudomonadati</taxon>
        <taxon>Bacteroidota</taxon>
        <taxon>Flavobacteriia</taxon>
        <taxon>Flavobacteriales</taxon>
        <taxon>Weeksellaceae</taxon>
        <taxon>Chryseobacterium group</taxon>
        <taxon>Chryseobacterium</taxon>
    </lineage>
</organism>
<comment type="caution">
    <text evidence="3">The sequence shown here is derived from an EMBL/GenBank/DDBJ whole genome shotgun (WGS) entry which is preliminary data.</text>
</comment>
<evidence type="ECO:0000313" key="5">
    <source>
        <dbReference type="Proteomes" id="UP000251937"/>
    </source>
</evidence>
<evidence type="ECO:0000313" key="3">
    <source>
        <dbReference type="EMBL" id="SQA87893.1"/>
    </source>
</evidence>
<dbReference type="AlphaFoldDB" id="A0AAX2II06"/>
<gene>
    <name evidence="3" type="ORF">NCTC11212_00765</name>
    <name evidence="2" type="ORF">SAMN05421800_101372</name>
</gene>
<keyword evidence="1" id="KW-1133">Transmembrane helix</keyword>
<feature type="transmembrane region" description="Helical" evidence="1">
    <location>
        <begin position="442"/>
        <end position="464"/>
    </location>
</feature>
<evidence type="ECO:0000313" key="2">
    <source>
        <dbReference type="EMBL" id="SKB39374.1"/>
    </source>
</evidence>
<dbReference type="Proteomes" id="UP000190669">
    <property type="component" value="Unassembled WGS sequence"/>
</dbReference>
<keyword evidence="4" id="KW-1185">Reference proteome</keyword>
<dbReference type="KEGG" id="cbp:EB354_18940"/>
<keyword evidence="1" id="KW-0472">Membrane</keyword>
<protein>
    <submittedName>
        <fullName evidence="3">Uncharacterized protein</fullName>
    </submittedName>
</protein>
<reference evidence="3 5" key="2">
    <citation type="submission" date="2018-06" db="EMBL/GenBank/DDBJ databases">
        <authorList>
            <consortium name="Pathogen Informatics"/>
            <person name="Doyle S."/>
        </authorList>
    </citation>
    <scope>NUCLEOTIDE SEQUENCE [LARGE SCALE GENOMIC DNA]</scope>
    <source>
        <strain evidence="3 5">NCTC11212</strain>
    </source>
</reference>
<sequence>MKQFNDEWSDNLSEFKMLSFEEVSNGFEGNKNPLQGIKNLESAEYKDDEYINLKNLLDSIRLAYRNRSKMQYTFAKYFNDTPQMYIMDDSKNHIDISAKIALKNGSIKVSQNLGNDKPFMEVFFDSKQRLTYSLSFCYSGSRQVAIVLRTHSFKEYRNLLLYLGYGDVETDYDASKFFIREFTDFLKDTKNTADDLYKVYADLPKSFIVHIHLTTEKVVEHLKILTEVDDTGWFSWTKDTSSLLITVLAMFRDYDKVVDYLNENPKFVNEIYDNLDRHSEILGQPISNRILFASTLNLFTQQDQDAKTKITNVLTSYGNYYIESNILELNDTLNTIKGIVSFDWDFDYKDAIFLQQKRTVAKTRERPLIGQDGEPINDIATDETITVEENVDPGYFYNPMSPVTYFDKEGNSHLVTALFIKAIADEKEWAEVMHHIRIGGDIFAIILGVMTLGTTSGFSAVAIADLTLASVDLILMNEDVQKWLSDQGSAGKWFIENWDLIYAFVGAGIMSAVIMEGILIHGPALLERLKNIKNVKENYLTFTKQLEKLITELEAYRVRNSTNVIEEVVIVGEKNGLLKKLLKLVSSPQENLAFIVEDIVKKGLSVKKISQEKYEIFYKGFSIFEGGQYEAGAFLRKYFWKSLGKSTDELDKIIRKIKYDKFWKDGYDPDPTFIIWGSGKISHTKLWNNTIDDIISKGCEIKYSERNLAYGPSTIPGEPGRLILTEEASITALLHEAKHFLDDFKMGFPGMARLMENPKLRWSMEYDAYMTEIKFLRKNKEFETAKKLLENALDEKRYLEELYNIKF</sequence>
<feature type="transmembrane region" description="Helical" evidence="1">
    <location>
        <begin position="500"/>
        <end position="526"/>
    </location>
</feature>
<dbReference type="EMBL" id="UAVR01000005">
    <property type="protein sequence ID" value="SQA87893.1"/>
    <property type="molecule type" value="Genomic_DNA"/>
</dbReference>
<dbReference type="Proteomes" id="UP000251937">
    <property type="component" value="Unassembled WGS sequence"/>
</dbReference>
<proteinExistence type="predicted"/>